<dbReference type="Gene3D" id="1.10.150.20">
    <property type="entry name" value="5' to 3' exonuclease, C-terminal subdomain"/>
    <property type="match status" value="1"/>
</dbReference>
<dbReference type="InterPro" id="IPR001126">
    <property type="entry name" value="UmuC"/>
</dbReference>
<dbReference type="GO" id="GO:0006261">
    <property type="term" value="P:DNA-templated DNA replication"/>
    <property type="evidence" value="ECO:0007669"/>
    <property type="project" value="UniProtKB-UniRule"/>
</dbReference>
<evidence type="ECO:0000256" key="5">
    <source>
        <dbReference type="ARBA" id="ARBA00022679"/>
    </source>
</evidence>
<dbReference type="Gene3D" id="3.40.1170.60">
    <property type="match status" value="1"/>
</dbReference>
<evidence type="ECO:0000256" key="3">
    <source>
        <dbReference type="ARBA" id="ARBA00022457"/>
    </source>
</evidence>
<evidence type="ECO:0000256" key="13">
    <source>
        <dbReference type="ARBA" id="ARBA00023204"/>
    </source>
</evidence>
<feature type="domain" description="UmuC" evidence="17">
    <location>
        <begin position="42"/>
        <end position="221"/>
    </location>
</feature>
<evidence type="ECO:0000256" key="12">
    <source>
        <dbReference type="ARBA" id="ARBA00023125"/>
    </source>
</evidence>
<dbReference type="InterPro" id="IPR022880">
    <property type="entry name" value="DNApol_IV"/>
</dbReference>
<evidence type="ECO:0000256" key="8">
    <source>
        <dbReference type="ARBA" id="ARBA00022723"/>
    </source>
</evidence>
<protein>
    <recommendedName>
        <fullName evidence="16">DNA polymerase IV</fullName>
        <shortName evidence="16">Pol IV</shortName>
        <ecNumber evidence="16">2.7.7.7</ecNumber>
    </recommendedName>
</protein>
<keyword evidence="13 16" id="KW-0234">DNA repair</keyword>
<evidence type="ECO:0000256" key="4">
    <source>
        <dbReference type="ARBA" id="ARBA00022490"/>
    </source>
</evidence>
<dbReference type="GO" id="GO:0005829">
    <property type="term" value="C:cytosol"/>
    <property type="evidence" value="ECO:0007669"/>
    <property type="project" value="TreeGrafter"/>
</dbReference>
<reference evidence="18 19" key="1">
    <citation type="submission" date="2019-06" db="EMBL/GenBank/DDBJ databases">
        <title>Sequencing the genomes of 1000 actinobacteria strains.</title>
        <authorList>
            <person name="Klenk H.-P."/>
        </authorList>
    </citation>
    <scope>NUCLEOTIDE SEQUENCE [LARGE SCALE GENOMIC DNA]</scope>
    <source>
        <strain evidence="18 19">DSM 12362</strain>
    </source>
</reference>
<evidence type="ECO:0000313" key="18">
    <source>
        <dbReference type="EMBL" id="TQM96507.1"/>
    </source>
</evidence>
<comment type="subcellular location">
    <subcellularLocation>
        <location evidence="1 16">Cytoplasm</location>
    </subcellularLocation>
</comment>
<evidence type="ECO:0000313" key="19">
    <source>
        <dbReference type="Proteomes" id="UP000315133"/>
    </source>
</evidence>
<keyword evidence="6 16" id="KW-0548">Nucleotidyltransferase</keyword>
<keyword evidence="10 16" id="KW-0460">Magnesium</keyword>
<dbReference type="InterPro" id="IPR043502">
    <property type="entry name" value="DNA/RNA_pol_sf"/>
</dbReference>
<dbReference type="HAMAP" id="MF_01113">
    <property type="entry name" value="DNApol_IV"/>
    <property type="match status" value="1"/>
</dbReference>
<dbReference type="Proteomes" id="UP000315133">
    <property type="component" value="Unassembled WGS sequence"/>
</dbReference>
<dbReference type="InterPro" id="IPR017961">
    <property type="entry name" value="DNA_pol_Y-fam_little_finger"/>
</dbReference>
<dbReference type="Pfam" id="PF21999">
    <property type="entry name" value="IMS_HHH_1"/>
    <property type="match status" value="1"/>
</dbReference>
<keyword evidence="7 16" id="KW-0235">DNA replication</keyword>
<evidence type="ECO:0000256" key="14">
    <source>
        <dbReference type="ARBA" id="ARBA00025589"/>
    </source>
</evidence>
<dbReference type="GO" id="GO:0000287">
    <property type="term" value="F:magnesium ion binding"/>
    <property type="evidence" value="ECO:0007669"/>
    <property type="project" value="UniProtKB-UniRule"/>
</dbReference>
<evidence type="ECO:0000256" key="6">
    <source>
        <dbReference type="ARBA" id="ARBA00022695"/>
    </source>
</evidence>
<keyword evidence="11 16" id="KW-0239">DNA-directed DNA polymerase</keyword>
<dbReference type="InterPro" id="IPR036775">
    <property type="entry name" value="DNA_pol_Y-fam_lit_finger_sf"/>
</dbReference>
<dbReference type="InterPro" id="IPR053848">
    <property type="entry name" value="IMS_HHH_1"/>
</dbReference>
<dbReference type="GO" id="GO:0003684">
    <property type="term" value="F:damaged DNA binding"/>
    <property type="evidence" value="ECO:0007669"/>
    <property type="project" value="InterPro"/>
</dbReference>
<comment type="catalytic activity">
    <reaction evidence="15 16">
        <text>DNA(n) + a 2'-deoxyribonucleoside 5'-triphosphate = DNA(n+1) + diphosphate</text>
        <dbReference type="Rhea" id="RHEA:22508"/>
        <dbReference type="Rhea" id="RHEA-COMP:17339"/>
        <dbReference type="Rhea" id="RHEA-COMP:17340"/>
        <dbReference type="ChEBI" id="CHEBI:33019"/>
        <dbReference type="ChEBI" id="CHEBI:61560"/>
        <dbReference type="ChEBI" id="CHEBI:173112"/>
        <dbReference type="EC" id="2.7.7.7"/>
    </reaction>
</comment>
<evidence type="ECO:0000256" key="16">
    <source>
        <dbReference type="HAMAP-Rule" id="MF_01113"/>
    </source>
</evidence>
<dbReference type="InterPro" id="IPR043128">
    <property type="entry name" value="Rev_trsase/Diguanyl_cyclase"/>
</dbReference>
<dbReference type="GO" id="GO:0042276">
    <property type="term" value="P:error-prone translesion synthesis"/>
    <property type="evidence" value="ECO:0007669"/>
    <property type="project" value="TreeGrafter"/>
</dbReference>
<keyword evidence="3 16" id="KW-0515">Mutator protein</keyword>
<dbReference type="InterPro" id="IPR050116">
    <property type="entry name" value="DNA_polymerase-Y"/>
</dbReference>
<name>A0A543KN46_9MICO</name>
<keyword evidence="4 16" id="KW-0963">Cytoplasm</keyword>
<dbReference type="PROSITE" id="PS50173">
    <property type="entry name" value="UMUC"/>
    <property type="match status" value="1"/>
</dbReference>
<keyword evidence="12 16" id="KW-0238">DNA-binding</keyword>
<evidence type="ECO:0000256" key="10">
    <source>
        <dbReference type="ARBA" id="ARBA00022842"/>
    </source>
</evidence>
<proteinExistence type="inferred from homology"/>
<dbReference type="NCBIfam" id="NF002677">
    <property type="entry name" value="PRK02406.1"/>
    <property type="match status" value="1"/>
</dbReference>
<dbReference type="Pfam" id="PF00817">
    <property type="entry name" value="IMS"/>
    <property type="match status" value="1"/>
</dbReference>
<dbReference type="SUPFAM" id="SSF100879">
    <property type="entry name" value="Lesion bypass DNA polymerase (Y-family), little finger domain"/>
    <property type="match status" value="1"/>
</dbReference>
<comment type="caution">
    <text evidence="18">The sequence shown here is derived from an EMBL/GenBank/DDBJ whole genome shotgun (WGS) entry which is preliminary data.</text>
</comment>
<dbReference type="SUPFAM" id="SSF56672">
    <property type="entry name" value="DNA/RNA polymerases"/>
    <property type="match status" value="1"/>
</dbReference>
<keyword evidence="5 16" id="KW-0808">Transferase</keyword>
<dbReference type="Gene3D" id="3.30.70.270">
    <property type="match status" value="1"/>
</dbReference>
<dbReference type="Pfam" id="PF11799">
    <property type="entry name" value="IMS_C"/>
    <property type="match status" value="1"/>
</dbReference>
<dbReference type="GO" id="GO:0006281">
    <property type="term" value="P:DNA repair"/>
    <property type="evidence" value="ECO:0007669"/>
    <property type="project" value="UniProtKB-UniRule"/>
</dbReference>
<dbReference type="GO" id="GO:0009432">
    <property type="term" value="P:SOS response"/>
    <property type="evidence" value="ECO:0007669"/>
    <property type="project" value="TreeGrafter"/>
</dbReference>
<dbReference type="AlphaFoldDB" id="A0A543KN46"/>
<evidence type="ECO:0000256" key="2">
    <source>
        <dbReference type="ARBA" id="ARBA00010945"/>
    </source>
</evidence>
<keyword evidence="8 16" id="KW-0479">Metal-binding</keyword>
<comment type="function">
    <text evidence="14 16">Poorly processive, error-prone DNA polymerase involved in untargeted mutagenesis. Copies undamaged DNA at stalled replication forks, which arise in vivo from mismatched or misaligned primer ends. These misaligned primers can be extended by PolIV. Exhibits no 3'-5' exonuclease (proofreading) activity. May be involved in translesional synthesis, in conjunction with the beta clamp from PolIII.</text>
</comment>
<comment type="cofactor">
    <cofactor evidence="16">
        <name>Mg(2+)</name>
        <dbReference type="ChEBI" id="CHEBI:18420"/>
    </cofactor>
    <text evidence="16">Binds 2 magnesium ions per subunit.</text>
</comment>
<dbReference type="CDD" id="cd03586">
    <property type="entry name" value="PolY_Pol_IV_kappa"/>
    <property type="match status" value="1"/>
</dbReference>
<keyword evidence="19" id="KW-1185">Reference proteome</keyword>
<evidence type="ECO:0000256" key="7">
    <source>
        <dbReference type="ARBA" id="ARBA00022705"/>
    </source>
</evidence>
<organism evidence="18 19">
    <name type="scientific">Ornithinimicrobium humiphilum</name>
    <dbReference type="NCBI Taxonomy" id="125288"/>
    <lineage>
        <taxon>Bacteria</taxon>
        <taxon>Bacillati</taxon>
        <taxon>Actinomycetota</taxon>
        <taxon>Actinomycetes</taxon>
        <taxon>Micrococcales</taxon>
        <taxon>Ornithinimicrobiaceae</taxon>
        <taxon>Ornithinimicrobium</taxon>
    </lineage>
</organism>
<dbReference type="EMBL" id="VFPU01000001">
    <property type="protein sequence ID" value="TQM96507.1"/>
    <property type="molecule type" value="Genomic_DNA"/>
</dbReference>
<dbReference type="GO" id="GO:0003887">
    <property type="term" value="F:DNA-directed DNA polymerase activity"/>
    <property type="evidence" value="ECO:0007669"/>
    <property type="project" value="UniProtKB-UniRule"/>
</dbReference>
<evidence type="ECO:0000259" key="17">
    <source>
        <dbReference type="PROSITE" id="PS50173"/>
    </source>
</evidence>
<keyword evidence="9 16" id="KW-0227">DNA damage</keyword>
<comment type="subunit">
    <text evidence="16">Monomer.</text>
</comment>
<feature type="active site" evidence="16">
    <location>
        <position position="140"/>
    </location>
</feature>
<dbReference type="Gene3D" id="3.30.1490.100">
    <property type="entry name" value="DNA polymerase, Y-family, little finger domain"/>
    <property type="match status" value="1"/>
</dbReference>
<feature type="binding site" evidence="16">
    <location>
        <position position="46"/>
    </location>
    <ligand>
        <name>Mg(2+)</name>
        <dbReference type="ChEBI" id="CHEBI:18420"/>
    </ligand>
</feature>
<evidence type="ECO:0000256" key="15">
    <source>
        <dbReference type="ARBA" id="ARBA00049244"/>
    </source>
</evidence>
<feature type="site" description="Substrate discrimination" evidence="16">
    <location>
        <position position="51"/>
    </location>
</feature>
<dbReference type="EC" id="2.7.7.7" evidence="16"/>
<evidence type="ECO:0000256" key="1">
    <source>
        <dbReference type="ARBA" id="ARBA00004496"/>
    </source>
</evidence>
<dbReference type="PANTHER" id="PTHR11076:SF33">
    <property type="entry name" value="DNA POLYMERASE KAPPA"/>
    <property type="match status" value="1"/>
</dbReference>
<gene>
    <name evidence="16" type="primary">dinB</name>
    <name evidence="18" type="ORF">FB476_1375</name>
</gene>
<comment type="similarity">
    <text evidence="2 16">Belongs to the DNA polymerase type-Y family.</text>
</comment>
<evidence type="ECO:0000256" key="9">
    <source>
        <dbReference type="ARBA" id="ARBA00022763"/>
    </source>
</evidence>
<comment type="caution">
    <text evidence="16">Lacks conserved residue(s) required for the propagation of feature annotation.</text>
</comment>
<accession>A0A543KN46</accession>
<dbReference type="PANTHER" id="PTHR11076">
    <property type="entry name" value="DNA REPAIR POLYMERASE UMUC / TRANSFERASE FAMILY MEMBER"/>
    <property type="match status" value="1"/>
</dbReference>
<sequence>MVTGTLVGTAPGGPAPAGLAPGAPAMGAPTAPGAPGVDDVTVLHVDMDAFYASVSLLDHPDLRGLPVVVGGGWRSVVLSATYEARAYGVRSGMPMATARRLCPPAVVVRPDHDAYARVSEAVMAIFAEVTPRVEPVSMEEAFLDVSAAGRQWGDPAAIGQWIRDTVADEQRITCSVGGAPTKAVAKMASRAAKPDGMRLVGRAEVVPFLHPMPVAALWGVGEATEGELHRLGLHTVGQLAHVPVATLRRAFGEQGAARLHALAWGRDDDPVTPARVERSVGSSETFSHDVDDPEVIRRQLLHLSERTASRMRHAGVMGRTVVLTVRFSDFTTITRSRTVAVPTDVTREVHATACALYAGLGLQRARIRLLGVRVEGITTAEETLVQGRLDEPERGWRDAERAMDRAAARFGSDAVRPASLLGRREGTPATAPRVTVIS</sequence>
<evidence type="ECO:0000256" key="11">
    <source>
        <dbReference type="ARBA" id="ARBA00022932"/>
    </source>
</evidence>